<dbReference type="InterPro" id="IPR023335">
    <property type="entry name" value="ATP12_ortho_dom_sf"/>
</dbReference>
<dbReference type="Gene3D" id="1.10.3580.10">
    <property type="entry name" value="ATP12 ATPase"/>
    <property type="match status" value="1"/>
</dbReference>
<dbReference type="GO" id="GO:0043461">
    <property type="term" value="P:proton-transporting ATP synthase complex assembly"/>
    <property type="evidence" value="ECO:0007669"/>
    <property type="project" value="InterPro"/>
</dbReference>
<dbReference type="PANTHER" id="PTHR21013">
    <property type="entry name" value="ATP SYNTHASE MITOCHONDRIAL F1 COMPLEX ASSEMBLY FACTOR 2/ATP12 PROTEIN, MITOCHONDRIAL PRECURSOR"/>
    <property type="match status" value="1"/>
</dbReference>
<keyword evidence="3" id="KW-0143">Chaperone</keyword>
<dbReference type="AlphaFoldDB" id="A0A6J4I4E2"/>
<accession>A0A6J4I4E2</accession>
<dbReference type="Pfam" id="PF07542">
    <property type="entry name" value="ATP12"/>
    <property type="match status" value="1"/>
</dbReference>
<sequence length="240" mass="25136">MKRFWDRATVDRSPDGFGVLLDGKPVRLPGGTPLAVVSERLAEAVAAEWDAAGGGAKGGDMSPAEVPLTRLAGTAQERVAPDPAPVAEGLARYAETDLLCYRADDPRLAALQAEGWQPLLDWAARRHDALLRVTAGLMPVAQPPEALAALRRAVLALPPLDLVALGVFVPAFGSLVLGLAVVEGRLDAAEALRLATVDETFQERFWGEDAEAAARRARIAAEVEQAARLLALARGGAGGG</sequence>
<protein>
    <submittedName>
        <fullName evidence="4">Chaperone required for the assembly of the mitochondrial F1-ATPase</fullName>
    </submittedName>
</protein>
<evidence type="ECO:0000313" key="4">
    <source>
        <dbReference type="EMBL" id="CAA9239963.1"/>
    </source>
</evidence>
<dbReference type="EMBL" id="CADCTL010000110">
    <property type="protein sequence ID" value="CAA9239963.1"/>
    <property type="molecule type" value="Genomic_DNA"/>
</dbReference>
<dbReference type="InterPro" id="IPR011419">
    <property type="entry name" value="ATP12_ATP_synth-F1-assembly"/>
</dbReference>
<proteinExistence type="inferred from homology"/>
<evidence type="ECO:0000256" key="2">
    <source>
        <dbReference type="ARBA" id="ARBA00022946"/>
    </source>
</evidence>
<gene>
    <name evidence="4" type="ORF">AVDCRST_MAG04-1559</name>
</gene>
<dbReference type="PANTHER" id="PTHR21013:SF10">
    <property type="entry name" value="ATP SYNTHASE MITOCHONDRIAL F1 COMPLEX ASSEMBLY FACTOR 2"/>
    <property type="match status" value="1"/>
</dbReference>
<evidence type="ECO:0000256" key="3">
    <source>
        <dbReference type="ARBA" id="ARBA00023186"/>
    </source>
</evidence>
<reference evidence="4" key="1">
    <citation type="submission" date="2020-02" db="EMBL/GenBank/DDBJ databases">
        <authorList>
            <person name="Meier V. D."/>
        </authorList>
    </citation>
    <scope>NUCLEOTIDE SEQUENCE</scope>
    <source>
        <strain evidence="4">AVDCRST_MAG04</strain>
    </source>
</reference>
<name>A0A6J4I4E2_9PROT</name>
<keyword evidence="2" id="KW-0809">Transit peptide</keyword>
<evidence type="ECO:0000256" key="1">
    <source>
        <dbReference type="ARBA" id="ARBA00008231"/>
    </source>
</evidence>
<organism evidence="4">
    <name type="scientific">uncultured Acetobacteraceae bacterium</name>
    <dbReference type="NCBI Taxonomy" id="169975"/>
    <lineage>
        <taxon>Bacteria</taxon>
        <taxon>Pseudomonadati</taxon>
        <taxon>Pseudomonadota</taxon>
        <taxon>Alphaproteobacteria</taxon>
        <taxon>Acetobacterales</taxon>
        <taxon>Acetobacteraceae</taxon>
        <taxon>environmental samples</taxon>
    </lineage>
</organism>
<dbReference type="InterPro" id="IPR042272">
    <property type="entry name" value="ATP12_ATP_synth-F1-assembly_N"/>
</dbReference>
<dbReference type="SUPFAM" id="SSF160909">
    <property type="entry name" value="ATP12-like"/>
    <property type="match status" value="1"/>
</dbReference>
<dbReference type="Gene3D" id="3.30.2180.10">
    <property type="entry name" value="ATP12-like"/>
    <property type="match status" value="1"/>
</dbReference>
<comment type="similarity">
    <text evidence="1">Belongs to the ATP12 family.</text>
</comment>